<dbReference type="Proteomes" id="UP000233654">
    <property type="component" value="Unassembled WGS sequence"/>
</dbReference>
<dbReference type="GO" id="GO:0051213">
    <property type="term" value="F:dioxygenase activity"/>
    <property type="evidence" value="ECO:0007669"/>
    <property type="project" value="UniProtKB-KW"/>
</dbReference>
<dbReference type="PANTHER" id="PTHR36503:SF2">
    <property type="entry name" value="BLR2408 PROTEIN"/>
    <property type="match status" value="1"/>
</dbReference>
<evidence type="ECO:0000259" key="1">
    <source>
        <dbReference type="PROSITE" id="PS51819"/>
    </source>
</evidence>
<protein>
    <submittedName>
        <fullName evidence="2">Glyoxalase/bleomycin resistance/extradiol dioxygenase family protein</fullName>
    </submittedName>
</protein>
<sequence length="135" mass="15429">MPSQLYVNLPIKELERSVAFFTQLGFRFNPQFTDENATCMIISDEINVMMLVEPFFQTFTPKPLCNAAKNTEVLLAISVDSRNEVDVMVAKAKAAGAATPMQPRDYGFMYQHGFEDLDGHLWEVFYMDLEHVHNT</sequence>
<name>A0A2N3G4Q7_9ACTN</name>
<keyword evidence="2" id="KW-0223">Dioxygenase</keyword>
<dbReference type="InterPro" id="IPR037523">
    <property type="entry name" value="VOC_core"/>
</dbReference>
<gene>
    <name evidence="2" type="ORF">CVT63_07130</name>
</gene>
<comment type="caution">
    <text evidence="2">The sequence shown here is derived from an EMBL/GenBank/DDBJ whole genome shotgun (WGS) entry which is preliminary data.</text>
</comment>
<dbReference type="AlphaFoldDB" id="A0A2N3G4Q7"/>
<dbReference type="InterPro" id="IPR053863">
    <property type="entry name" value="Glyoxy/Ble-like_N"/>
</dbReference>
<evidence type="ECO:0000313" key="3">
    <source>
        <dbReference type="Proteomes" id="UP000233654"/>
    </source>
</evidence>
<dbReference type="InterPro" id="IPR029068">
    <property type="entry name" value="Glyas_Bleomycin-R_OHBP_Dase"/>
</dbReference>
<dbReference type="Gene3D" id="3.10.180.10">
    <property type="entry name" value="2,3-Dihydroxybiphenyl 1,2-Dioxygenase, domain 1"/>
    <property type="match status" value="1"/>
</dbReference>
<dbReference type="SUPFAM" id="SSF54593">
    <property type="entry name" value="Glyoxalase/Bleomycin resistance protein/Dihydroxybiphenyl dioxygenase"/>
    <property type="match status" value="1"/>
</dbReference>
<feature type="domain" description="VOC" evidence="1">
    <location>
        <begin position="3"/>
        <end position="127"/>
    </location>
</feature>
<accession>A0A2N3G4Q7</accession>
<reference evidence="2 3" key="1">
    <citation type="journal article" date="2017" name="ISME J.">
        <title>Potential for microbial H2 and metal transformations associated with novel bacteria and archaea in deep terrestrial subsurface sediments.</title>
        <authorList>
            <person name="Hernsdorf A.W."/>
            <person name="Amano Y."/>
            <person name="Miyakawa K."/>
            <person name="Ise K."/>
            <person name="Suzuki Y."/>
            <person name="Anantharaman K."/>
            <person name="Probst A."/>
            <person name="Burstein D."/>
            <person name="Thomas B.C."/>
            <person name="Banfield J.F."/>
        </authorList>
    </citation>
    <scope>NUCLEOTIDE SEQUENCE [LARGE SCALE GENOMIC DNA]</scope>
    <source>
        <strain evidence="2">HGW-Actinobacteria-3</strain>
    </source>
</reference>
<organism evidence="2 3">
    <name type="scientific">Candidatus Anoxymicrobium japonicum</name>
    <dbReference type="NCBI Taxonomy" id="2013648"/>
    <lineage>
        <taxon>Bacteria</taxon>
        <taxon>Bacillati</taxon>
        <taxon>Actinomycetota</taxon>
        <taxon>Candidatus Geothermincolia</taxon>
        <taxon>Candidatus Geothermincolales</taxon>
        <taxon>Candidatus Anoxymicrobiaceae</taxon>
        <taxon>Candidatus Anoxymicrobium</taxon>
    </lineage>
</organism>
<keyword evidence="2" id="KW-0560">Oxidoreductase</keyword>
<dbReference type="PANTHER" id="PTHR36503">
    <property type="entry name" value="BLR2520 PROTEIN"/>
    <property type="match status" value="1"/>
</dbReference>
<dbReference type="EMBL" id="PHEX01000073">
    <property type="protein sequence ID" value="PKQ27602.1"/>
    <property type="molecule type" value="Genomic_DNA"/>
</dbReference>
<dbReference type="Pfam" id="PF22677">
    <property type="entry name" value="Ble-like_N"/>
    <property type="match status" value="1"/>
</dbReference>
<proteinExistence type="predicted"/>
<dbReference type="PROSITE" id="PS51819">
    <property type="entry name" value="VOC"/>
    <property type="match status" value="1"/>
</dbReference>
<evidence type="ECO:0000313" key="2">
    <source>
        <dbReference type="EMBL" id="PKQ27602.1"/>
    </source>
</evidence>